<dbReference type="Pfam" id="PF04568">
    <property type="entry name" value="IATP"/>
    <property type="match status" value="1"/>
</dbReference>
<name>A0A0W0ETC7_MONRR</name>
<keyword evidence="5" id="KW-0175">Coiled coil</keyword>
<dbReference type="EMBL" id="LATX01002556">
    <property type="protein sequence ID" value="KTB27343.1"/>
    <property type="molecule type" value="Genomic_DNA"/>
</dbReference>
<dbReference type="eggNOG" id="ENOG502R2XC">
    <property type="taxonomic scope" value="Eukaryota"/>
</dbReference>
<evidence type="ECO:0000256" key="4">
    <source>
        <dbReference type="RuleBase" id="RU368087"/>
    </source>
</evidence>
<feature type="coiled-coil region" evidence="5">
    <location>
        <begin position="45"/>
        <end position="77"/>
    </location>
</feature>
<organism evidence="6 7">
    <name type="scientific">Moniliophthora roreri</name>
    <name type="common">Frosty pod rot fungus</name>
    <name type="synonym">Monilia roreri</name>
    <dbReference type="NCBI Taxonomy" id="221103"/>
    <lineage>
        <taxon>Eukaryota</taxon>
        <taxon>Fungi</taxon>
        <taxon>Dikarya</taxon>
        <taxon>Basidiomycota</taxon>
        <taxon>Agaricomycotina</taxon>
        <taxon>Agaricomycetes</taxon>
        <taxon>Agaricomycetidae</taxon>
        <taxon>Agaricales</taxon>
        <taxon>Marasmiineae</taxon>
        <taxon>Marasmiaceae</taxon>
        <taxon>Moniliophthora</taxon>
    </lineage>
</organism>
<dbReference type="GO" id="GO:0005739">
    <property type="term" value="C:mitochondrion"/>
    <property type="evidence" value="ECO:0007669"/>
    <property type="project" value="UniProtKB-SubCell"/>
</dbReference>
<dbReference type="Proteomes" id="UP000054988">
    <property type="component" value="Unassembled WGS sequence"/>
</dbReference>
<evidence type="ECO:0000313" key="6">
    <source>
        <dbReference type="EMBL" id="KTB27343.1"/>
    </source>
</evidence>
<keyword evidence="3" id="KW-0496">Mitochondrion</keyword>
<proteinExistence type="inferred from homology"/>
<dbReference type="InterPro" id="IPR007648">
    <property type="entry name" value="ATPase_inhibitor_mt"/>
</dbReference>
<dbReference type="AlphaFoldDB" id="A0A0W0ETC7"/>
<evidence type="ECO:0000256" key="2">
    <source>
        <dbReference type="ARBA" id="ARBA00010901"/>
    </source>
</evidence>
<comment type="similarity">
    <text evidence="2 4">Belongs to the ATPase inhibitor family.</text>
</comment>
<comment type="subcellular location">
    <subcellularLocation>
        <location evidence="1">Mitochondrion</location>
    </subcellularLocation>
</comment>
<evidence type="ECO:0000256" key="3">
    <source>
        <dbReference type="ARBA" id="ARBA00023128"/>
    </source>
</evidence>
<protein>
    <recommendedName>
        <fullName evidence="4">ATPase inhibitor, mitochondrial</fullName>
    </recommendedName>
</protein>
<dbReference type="Gene3D" id="1.20.5.500">
    <property type="entry name" value="Single helix bin"/>
    <property type="match status" value="1"/>
</dbReference>
<comment type="function">
    <text evidence="4">Inhibits the enzyme activity of ATPase.</text>
</comment>
<reference evidence="6 7" key="1">
    <citation type="submission" date="2015-12" db="EMBL/GenBank/DDBJ databases">
        <title>Draft genome sequence of Moniliophthora roreri, the causal agent of frosty pod rot of cacao.</title>
        <authorList>
            <person name="Aime M.C."/>
            <person name="Diaz-Valderrama J.R."/>
            <person name="Kijpornyongpan T."/>
            <person name="Phillips-Mora W."/>
        </authorList>
    </citation>
    <scope>NUCLEOTIDE SEQUENCE [LARGE SCALE GENOMIC DNA]</scope>
    <source>
        <strain evidence="6 7">MCA 2952</strain>
    </source>
</reference>
<dbReference type="GO" id="GO:0042030">
    <property type="term" value="F:ATPase inhibitor activity"/>
    <property type="evidence" value="ECO:0007669"/>
    <property type="project" value="InterPro"/>
</dbReference>
<sequence length="83" mass="9535">MLAARLATSRRLPQVTFAAKRFTSSIKEGSVASSKGFKEKESAHENEYARKKEALELQKLRAEIEKKKLELEELEKKSEQIKK</sequence>
<accession>A0A0W0ETC7</accession>
<comment type="caution">
    <text evidence="6">The sequence shown here is derived from an EMBL/GenBank/DDBJ whole genome shotgun (WGS) entry which is preliminary data.</text>
</comment>
<evidence type="ECO:0000256" key="5">
    <source>
        <dbReference type="SAM" id="Coils"/>
    </source>
</evidence>
<evidence type="ECO:0000256" key="1">
    <source>
        <dbReference type="ARBA" id="ARBA00004173"/>
    </source>
</evidence>
<gene>
    <name evidence="6" type="ORF">WG66_20045</name>
</gene>
<evidence type="ECO:0000313" key="7">
    <source>
        <dbReference type="Proteomes" id="UP000054988"/>
    </source>
</evidence>